<sequence>MYIGKCIEGLVDGDIAELQSVNLNKADTV</sequence>
<protein>
    <submittedName>
        <fullName evidence="1">Uncharacterized protein</fullName>
    </submittedName>
</protein>
<dbReference type="Proteomes" id="UP000019024">
    <property type="component" value="Plasmid unnamed2"/>
</dbReference>
<dbReference type="KEGG" id="hlr:HALLA_01720"/>
<organism evidence="1 2">
    <name type="scientific">Halostagnicola larsenii XH-48</name>
    <dbReference type="NCBI Taxonomy" id="797299"/>
    <lineage>
        <taxon>Archaea</taxon>
        <taxon>Methanobacteriati</taxon>
        <taxon>Methanobacteriota</taxon>
        <taxon>Stenosarchaea group</taxon>
        <taxon>Halobacteria</taxon>
        <taxon>Halobacteriales</taxon>
        <taxon>Natrialbaceae</taxon>
        <taxon>Halostagnicola</taxon>
    </lineage>
</organism>
<gene>
    <name evidence="1" type="ORF">HALLA_01720</name>
</gene>
<dbReference type="EMBL" id="CP007057">
    <property type="protein sequence ID" value="AHG02046.1"/>
    <property type="molecule type" value="Genomic_DNA"/>
</dbReference>
<accession>W0JTW2</accession>
<name>W0JTW2_9EURY</name>
<reference evidence="1 2" key="1">
    <citation type="submission" date="2014-01" db="EMBL/GenBank/DDBJ databases">
        <authorList>
            <consortium name="DOE Joint Genome Institute"/>
            <person name="Anderson I."/>
            <person name="Huntemann M."/>
            <person name="Han J."/>
            <person name="Chen A."/>
            <person name="Kyrpides N."/>
            <person name="Mavromatis K."/>
            <person name="Markowitz V."/>
            <person name="Palaniappan K."/>
            <person name="Ivanova N."/>
            <person name="Schaumberg A."/>
            <person name="Pati A."/>
            <person name="Liolios K."/>
            <person name="Nordberg H.P."/>
            <person name="Cantor M.N."/>
            <person name="Hua S.X."/>
            <person name="Woyke T."/>
        </authorList>
    </citation>
    <scope>NUCLEOTIDE SEQUENCE [LARGE SCALE GENOMIC DNA]</scope>
    <source>
        <strain evidence="1 2">XH-48</strain>
        <plasmid evidence="2">2</plasmid>
    </source>
</reference>
<evidence type="ECO:0000313" key="2">
    <source>
        <dbReference type="Proteomes" id="UP000019024"/>
    </source>
</evidence>
<geneLocation type="plasmid" evidence="1">
    <name>unnamed</name>
</geneLocation>
<keyword evidence="2" id="KW-1185">Reference proteome</keyword>
<dbReference type="AlphaFoldDB" id="W0JTW2"/>
<dbReference type="HOGENOM" id="CLU_3408340_0_0_2"/>
<keyword evidence="1" id="KW-0614">Plasmid</keyword>
<proteinExistence type="predicted"/>
<evidence type="ECO:0000313" key="1">
    <source>
        <dbReference type="EMBL" id="AHG02046.1"/>
    </source>
</evidence>